<dbReference type="EMBL" id="CP000878">
    <property type="protein sequence ID" value="ABX08649.1"/>
    <property type="molecule type" value="Genomic_DNA"/>
</dbReference>
<keyword evidence="1" id="KW-0812">Transmembrane</keyword>
<feature type="transmembrane region" description="Helical" evidence="1">
    <location>
        <begin position="49"/>
        <end position="68"/>
    </location>
</feature>
<feature type="transmembrane region" description="Helical" evidence="1">
    <location>
        <begin position="21"/>
        <end position="37"/>
    </location>
</feature>
<keyword evidence="1" id="KW-0472">Membrane</keyword>
<dbReference type="HOGENOM" id="CLU_2619194_0_0_3"/>
<organism evidence="2 3">
    <name type="scientific">Prochlorococcus marinus (strain MIT 9211)</name>
    <dbReference type="NCBI Taxonomy" id="93059"/>
    <lineage>
        <taxon>Bacteria</taxon>
        <taxon>Bacillati</taxon>
        <taxon>Cyanobacteriota</taxon>
        <taxon>Cyanophyceae</taxon>
        <taxon>Synechococcales</taxon>
        <taxon>Prochlorococcaceae</taxon>
        <taxon>Prochlorococcus</taxon>
    </lineage>
</organism>
<evidence type="ECO:0000256" key="1">
    <source>
        <dbReference type="SAM" id="Phobius"/>
    </source>
</evidence>
<name>A9B9Y7_PROM4</name>
<reference evidence="2 3" key="1">
    <citation type="journal article" date="2007" name="PLoS Genet.">
        <title>Patterns and implications of gene gain and loss in the evolution of Prochlorococcus.</title>
        <authorList>
            <person name="Kettler G.C."/>
            <person name="Martiny A.C."/>
            <person name="Huang K."/>
            <person name="Zucker J."/>
            <person name="Coleman M.L."/>
            <person name="Rodrigue S."/>
            <person name="Chen F."/>
            <person name="Lapidus A."/>
            <person name="Ferriera S."/>
            <person name="Johnson J."/>
            <person name="Steglich C."/>
            <person name="Church G.M."/>
            <person name="Richardson P."/>
            <person name="Chisholm S.W."/>
        </authorList>
    </citation>
    <scope>NUCLEOTIDE SEQUENCE [LARGE SCALE GENOMIC DNA]</scope>
    <source>
        <strain evidence="3">MIT 9211</strain>
    </source>
</reference>
<keyword evidence="1" id="KW-1133">Transmembrane helix</keyword>
<dbReference type="Proteomes" id="UP000000788">
    <property type="component" value="Chromosome"/>
</dbReference>
<evidence type="ECO:0000313" key="2">
    <source>
        <dbReference type="EMBL" id="ABX08649.1"/>
    </source>
</evidence>
<keyword evidence="3" id="KW-1185">Reference proteome</keyword>
<gene>
    <name evidence="2" type="ordered locus">P9211_07181</name>
</gene>
<dbReference type="AlphaFoldDB" id="A9B9Y7"/>
<dbReference type="KEGG" id="pmj:P9211_07181"/>
<proteinExistence type="predicted"/>
<protein>
    <submittedName>
        <fullName evidence="2">Uncharacterized protein</fullName>
    </submittedName>
</protein>
<sequence length="78" mass="9318">MKNNNRDRILKKLRLESLIENIWIPYILILLSLWDLRVELRLLVDHFTITSFLFAIRSHPLAVIVLLFSPSLIKRYTT</sequence>
<evidence type="ECO:0000313" key="3">
    <source>
        <dbReference type="Proteomes" id="UP000000788"/>
    </source>
</evidence>
<dbReference type="STRING" id="93059.P9211_07181"/>
<accession>A9B9Y7</accession>